<dbReference type="CTD" id="20229967"/>
<keyword evidence="2" id="KW-0964">Secreted</keyword>
<dbReference type="GO" id="GO:0006915">
    <property type="term" value="P:apoptotic process"/>
    <property type="evidence" value="ECO:0007669"/>
    <property type="project" value="UniProtKB-KW"/>
</dbReference>
<dbReference type="PANTHER" id="PTHR23097:SF181">
    <property type="entry name" value="CASPASE-8-LIKE"/>
    <property type="match status" value="1"/>
</dbReference>
<dbReference type="SUPFAM" id="SSF57586">
    <property type="entry name" value="TNF receptor-like"/>
    <property type="match status" value="2"/>
</dbReference>
<evidence type="ECO:0000313" key="11">
    <source>
        <dbReference type="Proteomes" id="UP000030746"/>
    </source>
</evidence>
<keyword evidence="5" id="KW-0677">Repeat</keyword>
<keyword evidence="3" id="KW-0053">Apoptosis</keyword>
<dbReference type="EMBL" id="KB202283">
    <property type="protein sequence ID" value="ESO91114.1"/>
    <property type="molecule type" value="Genomic_DNA"/>
</dbReference>
<dbReference type="AlphaFoldDB" id="V4BQF6"/>
<dbReference type="GeneID" id="20229967"/>
<dbReference type="PROSITE" id="PS50050">
    <property type="entry name" value="TNFR_NGFR_2"/>
    <property type="match status" value="1"/>
</dbReference>
<evidence type="ECO:0000256" key="1">
    <source>
        <dbReference type="ARBA" id="ARBA00004613"/>
    </source>
</evidence>
<evidence type="ECO:0000256" key="2">
    <source>
        <dbReference type="ARBA" id="ARBA00022525"/>
    </source>
</evidence>
<keyword evidence="7" id="KW-0325">Glycoprotein</keyword>
<evidence type="ECO:0000256" key="7">
    <source>
        <dbReference type="ARBA" id="ARBA00023180"/>
    </source>
</evidence>
<evidence type="ECO:0000256" key="5">
    <source>
        <dbReference type="ARBA" id="ARBA00022737"/>
    </source>
</evidence>
<protein>
    <recommendedName>
        <fullName evidence="9">TNFR-Cys domain-containing protein</fullName>
    </recommendedName>
</protein>
<comment type="subcellular location">
    <subcellularLocation>
        <location evidence="1">Secreted</location>
    </subcellularLocation>
</comment>
<evidence type="ECO:0000256" key="3">
    <source>
        <dbReference type="ARBA" id="ARBA00022703"/>
    </source>
</evidence>
<dbReference type="RefSeq" id="XP_009057827.1">
    <property type="nucleotide sequence ID" value="XM_009059579.1"/>
</dbReference>
<keyword evidence="4" id="KW-0732">Signal</keyword>
<feature type="disulfide bond" evidence="8">
    <location>
        <begin position="76"/>
        <end position="89"/>
    </location>
</feature>
<dbReference type="KEGG" id="lgi:LOTGIDRAFT_105312"/>
<dbReference type="InterPro" id="IPR001368">
    <property type="entry name" value="TNFR/NGFR_Cys_rich_reg"/>
</dbReference>
<evidence type="ECO:0000256" key="6">
    <source>
        <dbReference type="ARBA" id="ARBA00023157"/>
    </source>
</evidence>
<dbReference type="PANTHER" id="PTHR23097">
    <property type="entry name" value="TUMOR NECROSIS FACTOR RECEPTOR SUPERFAMILY MEMBER"/>
    <property type="match status" value="1"/>
</dbReference>
<dbReference type="HOGENOM" id="CLU_156806_0_0_1"/>
<organism evidence="10 11">
    <name type="scientific">Lottia gigantea</name>
    <name type="common">Giant owl limpet</name>
    <dbReference type="NCBI Taxonomy" id="225164"/>
    <lineage>
        <taxon>Eukaryota</taxon>
        <taxon>Metazoa</taxon>
        <taxon>Spiralia</taxon>
        <taxon>Lophotrochozoa</taxon>
        <taxon>Mollusca</taxon>
        <taxon>Gastropoda</taxon>
        <taxon>Patellogastropoda</taxon>
        <taxon>Lottioidea</taxon>
        <taxon>Lottiidae</taxon>
        <taxon>Lottia</taxon>
    </lineage>
</organism>
<reference evidence="10 11" key="1">
    <citation type="journal article" date="2013" name="Nature">
        <title>Insights into bilaterian evolution from three spiralian genomes.</title>
        <authorList>
            <person name="Simakov O."/>
            <person name="Marletaz F."/>
            <person name="Cho S.J."/>
            <person name="Edsinger-Gonzales E."/>
            <person name="Havlak P."/>
            <person name="Hellsten U."/>
            <person name="Kuo D.H."/>
            <person name="Larsson T."/>
            <person name="Lv J."/>
            <person name="Arendt D."/>
            <person name="Savage R."/>
            <person name="Osoegawa K."/>
            <person name="de Jong P."/>
            <person name="Grimwood J."/>
            <person name="Chapman J.A."/>
            <person name="Shapiro H."/>
            <person name="Aerts A."/>
            <person name="Otillar R.P."/>
            <person name="Terry A.Y."/>
            <person name="Boore J.L."/>
            <person name="Grigoriev I.V."/>
            <person name="Lindberg D.R."/>
            <person name="Seaver E.C."/>
            <person name="Weisblat D.A."/>
            <person name="Putnam N.H."/>
            <person name="Rokhsar D.S."/>
        </authorList>
    </citation>
    <scope>NUCLEOTIDE SEQUENCE [LARGE SCALE GENOMIC DNA]</scope>
</reference>
<dbReference type="OrthoDB" id="10048028at2759"/>
<accession>V4BQF6</accession>
<gene>
    <name evidence="10" type="ORF">LOTGIDRAFT_105312</name>
</gene>
<proteinExistence type="predicted"/>
<dbReference type="Pfam" id="PF00020">
    <property type="entry name" value="TNFR_c6"/>
    <property type="match status" value="1"/>
</dbReference>
<evidence type="ECO:0000259" key="9">
    <source>
        <dbReference type="PROSITE" id="PS50050"/>
    </source>
</evidence>
<dbReference type="Proteomes" id="UP000030746">
    <property type="component" value="Unassembled WGS sequence"/>
</dbReference>
<feature type="disulfide bond" evidence="8">
    <location>
        <begin position="58"/>
        <end position="73"/>
    </location>
</feature>
<evidence type="ECO:0000256" key="4">
    <source>
        <dbReference type="ARBA" id="ARBA00022729"/>
    </source>
</evidence>
<name>V4BQF6_LOTGI</name>
<dbReference type="Gene3D" id="2.10.50.10">
    <property type="entry name" value="Tumor Necrosis Factor Receptor, subunit A, domain 2"/>
    <property type="match status" value="2"/>
</dbReference>
<keyword evidence="11" id="KW-1185">Reference proteome</keyword>
<feature type="disulfide bond" evidence="8">
    <location>
        <begin position="79"/>
        <end position="97"/>
    </location>
</feature>
<dbReference type="InterPro" id="IPR052459">
    <property type="entry name" value="TNFRSF_decoy_receptor"/>
</dbReference>
<evidence type="ECO:0000313" key="10">
    <source>
        <dbReference type="EMBL" id="ESO91114.1"/>
    </source>
</evidence>
<feature type="domain" description="TNFR-Cys" evidence="9">
    <location>
        <begin position="57"/>
        <end position="97"/>
    </location>
</feature>
<dbReference type="OMA" id="HTRSECE"/>
<feature type="repeat" description="TNFR-Cys" evidence="8">
    <location>
        <begin position="57"/>
        <end position="97"/>
    </location>
</feature>
<sequence length="134" mass="15182">MAIVHHIHCIFILHTKFFQGNSNLYQADNGFSCQLCKKGEYLQKACEINQGPSTCKFCPRNTFMDKDNNYTYCIDCRPCHGGQELITECTRVSNDICQCPVGKYWVQALGHDGQCYNHSVCKDGEVVVAEGKYL</sequence>
<dbReference type="GO" id="GO:0005576">
    <property type="term" value="C:extracellular region"/>
    <property type="evidence" value="ECO:0007669"/>
    <property type="project" value="UniProtKB-SubCell"/>
</dbReference>
<evidence type="ECO:0000256" key="8">
    <source>
        <dbReference type="PROSITE-ProRule" id="PRU00206"/>
    </source>
</evidence>
<keyword evidence="6 8" id="KW-1015">Disulfide bond</keyword>
<dbReference type="SMART" id="SM00208">
    <property type="entry name" value="TNFR"/>
    <property type="match status" value="2"/>
</dbReference>